<feature type="domain" description="CBM6" evidence="2">
    <location>
        <begin position="433"/>
        <end position="555"/>
    </location>
</feature>
<dbReference type="SUPFAM" id="SSF48208">
    <property type="entry name" value="Six-hairpin glycosidases"/>
    <property type="match status" value="1"/>
</dbReference>
<dbReference type="Gene3D" id="1.50.10.20">
    <property type="match status" value="1"/>
</dbReference>
<evidence type="ECO:0000259" key="2">
    <source>
        <dbReference type="PROSITE" id="PS51175"/>
    </source>
</evidence>
<dbReference type="GO" id="GO:0030246">
    <property type="term" value="F:carbohydrate binding"/>
    <property type="evidence" value="ECO:0007669"/>
    <property type="project" value="InterPro"/>
</dbReference>
<keyword evidence="1" id="KW-0732">Signal</keyword>
<comment type="caution">
    <text evidence="3">The sequence shown here is derived from an EMBL/GenBank/DDBJ whole genome shotgun (WGS) entry which is preliminary data.</text>
</comment>
<evidence type="ECO:0000313" key="3">
    <source>
        <dbReference type="EMBL" id="MVT38985.1"/>
    </source>
</evidence>
<dbReference type="Gene3D" id="2.60.120.260">
    <property type="entry name" value="Galactose-binding domain-like"/>
    <property type="match status" value="1"/>
</dbReference>
<proteinExistence type="predicted"/>
<keyword evidence="4" id="KW-1185">Reference proteome</keyword>
<accession>A0A6N8J1A3</accession>
<dbReference type="NCBIfam" id="TIGR04183">
    <property type="entry name" value="Por_Secre_tail"/>
    <property type="match status" value="1"/>
</dbReference>
<dbReference type="SMART" id="SM00606">
    <property type="entry name" value="CBD_IV"/>
    <property type="match status" value="1"/>
</dbReference>
<dbReference type="InterPro" id="IPR053169">
    <property type="entry name" value="MUG_Protein"/>
</dbReference>
<dbReference type="InterPro" id="IPR011024">
    <property type="entry name" value="G_crystallin-like"/>
</dbReference>
<dbReference type="CDD" id="cd04080">
    <property type="entry name" value="CBM6_cellulase-like"/>
    <property type="match status" value="1"/>
</dbReference>
<dbReference type="PROSITE" id="PS51175">
    <property type="entry name" value="CBM6"/>
    <property type="match status" value="1"/>
</dbReference>
<dbReference type="AlphaFoldDB" id="A0A6N8J1A3"/>
<dbReference type="Pfam" id="PF03422">
    <property type="entry name" value="CBM_6"/>
    <property type="match status" value="1"/>
</dbReference>
<dbReference type="InterPro" id="IPR008928">
    <property type="entry name" value="6-hairpin_glycosidase_sf"/>
</dbReference>
<dbReference type="RefSeq" id="WP_157297694.1">
    <property type="nucleotide sequence ID" value="NZ_BAAAZB010000005.1"/>
</dbReference>
<protein>
    <submittedName>
        <fullName evidence="3">Carbohydrate-binding protein</fullName>
    </submittedName>
</protein>
<sequence>MKSLIQLTMLLLLLQLRSVGQLNVYGPVADNLQTSTYNTFGVPTSNYWWCAHGIDVLLDGYLRTRQDIYKTRMKNLLLGIKSFNGNTYINTFYDDMEWLGIASLRSYQTTGDADYLAVANQLWTDIQTGYSNGALDWNKNCPNCKNTCANTPAVIMGVRLYRMTGVAADLQRCKDIYAFVKAHLVDATTGAVWDNYNPSTGALGAAVFSYNVGTYIGAGLELYKVTGDVTYLNDAVKSAEYVMTSRITNGMFFLGATGMGDGGLFNGIFVRYFALLAREGNIPADTRARYNEAIRFNAEKLRTSGISSSNLVGPNWTVPPTTTDYATQLSGVMLMEAAATLDQSFFYKDINYGGAYWGLAAGSYNTAALVAKGIKDNDITAYTIPAGYQVTFYKNDNFSGGSMVVTGNSSWIGGAWNDSISSLIVAPVGATGTLIQAENYSSMSGIITETTTDTDGGQNVGAIDTGDWMAYNSIYFPTTGTYKVEYRVSSLSGGGRLSIDLNAGTTILGYLDIPSTGAWQSFTTISHNVTVTAGTYNLGVYAQSGGWNINWLRITPVASGARVAVAPAKTTTTLTLYPNPVHDVLRIKAPFDLADAKIQIVDMAGKVVMLTRSSAGSIDVSHLPSGVYNLVIMHNGQQFVKRFVK</sequence>
<dbReference type="InterPro" id="IPR008979">
    <property type="entry name" value="Galactose-bd-like_sf"/>
</dbReference>
<dbReference type="PANTHER" id="PTHR47791:SF3">
    <property type="entry name" value="MEIOTICALLY UP-REGULATED GENE 191 PROTEIN"/>
    <property type="match status" value="1"/>
</dbReference>
<dbReference type="Pfam" id="PF18962">
    <property type="entry name" value="Por_Secre_tail"/>
    <property type="match status" value="1"/>
</dbReference>
<dbReference type="PANTHER" id="PTHR47791">
    <property type="entry name" value="MEIOTICALLY UP-REGULATED GENE 191 PROTEIN"/>
    <property type="match status" value="1"/>
</dbReference>
<evidence type="ECO:0000313" key="4">
    <source>
        <dbReference type="Proteomes" id="UP000468388"/>
    </source>
</evidence>
<name>A0A6N8J1A3_9BACT</name>
<dbReference type="EMBL" id="WRXO01000001">
    <property type="protein sequence ID" value="MVT38985.1"/>
    <property type="molecule type" value="Genomic_DNA"/>
</dbReference>
<dbReference type="SUPFAM" id="SSF49785">
    <property type="entry name" value="Galactose-binding domain-like"/>
    <property type="match status" value="1"/>
</dbReference>
<dbReference type="GO" id="GO:0005975">
    <property type="term" value="P:carbohydrate metabolic process"/>
    <property type="evidence" value="ECO:0007669"/>
    <property type="project" value="InterPro"/>
</dbReference>
<dbReference type="InterPro" id="IPR005084">
    <property type="entry name" value="CBM6"/>
</dbReference>
<organism evidence="3 4">
    <name type="scientific">Chitinophaga oryziterrae</name>
    <dbReference type="NCBI Taxonomy" id="1031224"/>
    <lineage>
        <taxon>Bacteria</taxon>
        <taxon>Pseudomonadati</taxon>
        <taxon>Bacteroidota</taxon>
        <taxon>Chitinophagia</taxon>
        <taxon>Chitinophagales</taxon>
        <taxon>Chitinophagaceae</taxon>
        <taxon>Chitinophaga</taxon>
    </lineage>
</organism>
<evidence type="ECO:0000256" key="1">
    <source>
        <dbReference type="ARBA" id="ARBA00022729"/>
    </source>
</evidence>
<dbReference type="InterPro" id="IPR026444">
    <property type="entry name" value="Secre_tail"/>
</dbReference>
<dbReference type="Gene3D" id="2.60.20.10">
    <property type="entry name" value="Crystallins"/>
    <property type="match status" value="1"/>
</dbReference>
<dbReference type="OrthoDB" id="2505409at2"/>
<dbReference type="Proteomes" id="UP000468388">
    <property type="component" value="Unassembled WGS sequence"/>
</dbReference>
<dbReference type="Pfam" id="PF03663">
    <property type="entry name" value="Glyco_hydro_76"/>
    <property type="match status" value="1"/>
</dbReference>
<dbReference type="SUPFAM" id="SSF49695">
    <property type="entry name" value="gamma-Crystallin-like"/>
    <property type="match status" value="1"/>
</dbReference>
<gene>
    <name evidence="3" type="ORF">GO495_00190</name>
</gene>
<dbReference type="InterPro" id="IPR005198">
    <property type="entry name" value="Glyco_hydro_76"/>
</dbReference>
<dbReference type="InterPro" id="IPR006584">
    <property type="entry name" value="Cellulose-bd_IV"/>
</dbReference>
<reference evidence="3 4" key="1">
    <citation type="submission" date="2019-12" db="EMBL/GenBank/DDBJ databases">
        <title>The draft genomic sequence of strain Chitinophaga oryziterrae JCM 16595.</title>
        <authorList>
            <person name="Zhang X."/>
        </authorList>
    </citation>
    <scope>NUCLEOTIDE SEQUENCE [LARGE SCALE GENOMIC DNA]</scope>
    <source>
        <strain evidence="3 4">JCM 16595</strain>
    </source>
</reference>